<dbReference type="EMBL" id="JBHTNH010000029">
    <property type="protein sequence ID" value="MFD1363153.1"/>
    <property type="molecule type" value="Genomic_DNA"/>
</dbReference>
<dbReference type="Pfam" id="PF13333">
    <property type="entry name" value="rve_2"/>
    <property type="match status" value="1"/>
</dbReference>
<protein>
    <submittedName>
        <fullName evidence="3">IS3 family transposase</fullName>
    </submittedName>
</protein>
<sequence length="311" mass="35723">MTRLTGCVRNIKKGYGHTEQLTESIYTATYQESEKRKVSVNSVLKISGVSTSGYYSWKRRAASKQEKRKQAMKEEIAQIYNESLQIYGAPKIASILQSRGHVIAEKTVGNYMREEGIKAIWVRPYVRTTIDPDFDVKLKNILDRDFKPVAPNTVWVTDITYVHTLEGFIYLTSVMDLFSRKIIGWHVSDSLATEHVIEAIEKAKKSRELSQPIIIHSDRGCQYVSKSYIEATPAGQYIHSYSTKGSPWDNACIESFHALIKREWLNRFVIKNLKHGHELIFEYIEAFYNTVRIHGYCGMVSPFDFEVNFAG</sequence>
<proteinExistence type="predicted"/>
<dbReference type="PANTHER" id="PTHR46889">
    <property type="entry name" value="TRANSPOSASE INSF FOR INSERTION SEQUENCE IS3B-RELATED"/>
    <property type="match status" value="1"/>
</dbReference>
<comment type="caution">
    <text evidence="3">The sequence shown here is derived from an EMBL/GenBank/DDBJ whole genome shotgun (WGS) entry which is preliminary data.</text>
</comment>
<name>A0ABW3ZY70_9BACI</name>
<evidence type="ECO:0000313" key="3">
    <source>
        <dbReference type="EMBL" id="MFD1363153.1"/>
    </source>
</evidence>
<dbReference type="InterPro" id="IPR012337">
    <property type="entry name" value="RNaseH-like_sf"/>
</dbReference>
<gene>
    <name evidence="3" type="ORF">ACFQ4A_16005</name>
</gene>
<dbReference type="Proteomes" id="UP001597178">
    <property type="component" value="Unassembled WGS sequence"/>
</dbReference>
<dbReference type="PANTHER" id="PTHR46889:SF4">
    <property type="entry name" value="TRANSPOSASE INSO FOR INSERTION SEQUENCE ELEMENT IS911B-RELATED"/>
    <property type="match status" value="1"/>
</dbReference>
<dbReference type="Pfam" id="PF00665">
    <property type="entry name" value="rve"/>
    <property type="match status" value="1"/>
</dbReference>
<dbReference type="RefSeq" id="WP_382402490.1">
    <property type="nucleotide sequence ID" value="NZ_JBHTNH010000029.1"/>
</dbReference>
<dbReference type="SUPFAM" id="SSF53098">
    <property type="entry name" value="Ribonuclease H-like"/>
    <property type="match status" value="1"/>
</dbReference>
<evidence type="ECO:0000259" key="2">
    <source>
        <dbReference type="PROSITE" id="PS50994"/>
    </source>
</evidence>
<evidence type="ECO:0000313" key="4">
    <source>
        <dbReference type="Proteomes" id="UP001597178"/>
    </source>
</evidence>
<keyword evidence="4" id="KW-1185">Reference proteome</keyword>
<dbReference type="InterPro" id="IPR001584">
    <property type="entry name" value="Integrase_cat-core"/>
</dbReference>
<dbReference type="InterPro" id="IPR025948">
    <property type="entry name" value="HTH-like_dom"/>
</dbReference>
<feature type="domain" description="Integrase catalytic" evidence="2">
    <location>
        <begin position="147"/>
        <end position="310"/>
    </location>
</feature>
<dbReference type="Pfam" id="PF13276">
    <property type="entry name" value="HTH_21"/>
    <property type="match status" value="1"/>
</dbReference>
<dbReference type="InterPro" id="IPR036397">
    <property type="entry name" value="RNaseH_sf"/>
</dbReference>
<evidence type="ECO:0000256" key="1">
    <source>
        <dbReference type="ARBA" id="ARBA00002286"/>
    </source>
</evidence>
<dbReference type="InterPro" id="IPR048020">
    <property type="entry name" value="Transpos_IS3"/>
</dbReference>
<dbReference type="Gene3D" id="3.30.420.10">
    <property type="entry name" value="Ribonuclease H-like superfamily/Ribonuclease H"/>
    <property type="match status" value="1"/>
</dbReference>
<organism evidence="3 4">
    <name type="scientific">Lentibacillus salinarum</name>
    <dbReference type="NCBI Taxonomy" id="446820"/>
    <lineage>
        <taxon>Bacteria</taxon>
        <taxon>Bacillati</taxon>
        <taxon>Bacillota</taxon>
        <taxon>Bacilli</taxon>
        <taxon>Bacillales</taxon>
        <taxon>Bacillaceae</taxon>
        <taxon>Lentibacillus</taxon>
    </lineage>
</organism>
<comment type="function">
    <text evidence="1">Involved in the transposition of the insertion sequence.</text>
</comment>
<reference evidence="4" key="1">
    <citation type="journal article" date="2019" name="Int. J. Syst. Evol. Microbiol.">
        <title>The Global Catalogue of Microorganisms (GCM) 10K type strain sequencing project: providing services to taxonomists for standard genome sequencing and annotation.</title>
        <authorList>
            <consortium name="The Broad Institute Genomics Platform"/>
            <consortium name="The Broad Institute Genome Sequencing Center for Infectious Disease"/>
            <person name="Wu L."/>
            <person name="Ma J."/>
        </authorList>
    </citation>
    <scope>NUCLEOTIDE SEQUENCE [LARGE SCALE GENOMIC DNA]</scope>
    <source>
        <strain evidence="4">CCUG 54822</strain>
    </source>
</reference>
<dbReference type="PROSITE" id="PS50994">
    <property type="entry name" value="INTEGRASE"/>
    <property type="match status" value="1"/>
</dbReference>
<dbReference type="NCBIfam" id="NF033516">
    <property type="entry name" value="transpos_IS3"/>
    <property type="match status" value="1"/>
</dbReference>
<accession>A0ABW3ZY70</accession>
<dbReference type="InterPro" id="IPR050900">
    <property type="entry name" value="Transposase_IS3/IS150/IS904"/>
</dbReference>